<protein>
    <submittedName>
        <fullName evidence="2">Uncharacterized protein</fullName>
    </submittedName>
</protein>
<reference evidence="2 3" key="1">
    <citation type="submission" date="2020-04" db="EMBL/GenBank/DDBJ databases">
        <title>Antimicrobial susceptibility and clonality of vaginal-derived multi-drug resistant Mobiluncus isolates in China.</title>
        <authorList>
            <person name="Zhang X."/>
        </authorList>
    </citation>
    <scope>NUCLEOTIDE SEQUENCE [LARGE SCALE GENOMIC DNA]</scope>
    <source>
        <strain evidence="2 3">13</strain>
    </source>
</reference>
<feature type="region of interest" description="Disordered" evidence="1">
    <location>
        <begin position="20"/>
        <end position="52"/>
    </location>
</feature>
<dbReference type="Proteomes" id="UP000578252">
    <property type="component" value="Unassembled WGS sequence"/>
</dbReference>
<evidence type="ECO:0000256" key="1">
    <source>
        <dbReference type="SAM" id="MobiDB-lite"/>
    </source>
</evidence>
<proteinExistence type="predicted"/>
<gene>
    <name evidence="2" type="ORF">HHJ78_10875</name>
</gene>
<sequence>MMVLYRDPCSGCVFQYEEGEQPGGLAPVGEPVVEAKQAPPPQNKSRGVENNK</sequence>
<dbReference type="AlphaFoldDB" id="A0A7Y0Y5A2"/>
<evidence type="ECO:0000313" key="2">
    <source>
        <dbReference type="EMBL" id="NMW65987.1"/>
    </source>
</evidence>
<organism evidence="2 3">
    <name type="scientific">Mobiluncus mulieris</name>
    <dbReference type="NCBI Taxonomy" id="2052"/>
    <lineage>
        <taxon>Bacteria</taxon>
        <taxon>Bacillati</taxon>
        <taxon>Actinomycetota</taxon>
        <taxon>Actinomycetes</taxon>
        <taxon>Actinomycetales</taxon>
        <taxon>Actinomycetaceae</taxon>
        <taxon>Mobiluncus</taxon>
    </lineage>
</organism>
<evidence type="ECO:0000313" key="3">
    <source>
        <dbReference type="Proteomes" id="UP000578252"/>
    </source>
</evidence>
<dbReference type="EMBL" id="JABCUR010000014">
    <property type="protein sequence ID" value="NMW65987.1"/>
    <property type="molecule type" value="Genomic_DNA"/>
</dbReference>
<name>A0A7Y0Y5A2_9ACTO</name>
<comment type="caution">
    <text evidence="2">The sequence shown here is derived from an EMBL/GenBank/DDBJ whole genome shotgun (WGS) entry which is preliminary data.</text>
</comment>
<dbReference type="RefSeq" id="WP_169772486.1">
    <property type="nucleotide sequence ID" value="NZ_JABCUR010000014.1"/>
</dbReference>
<accession>A0A7Y0Y5A2</accession>